<dbReference type="EMBL" id="JACAGB010000013">
    <property type="protein sequence ID" value="KAF6328999.1"/>
    <property type="molecule type" value="Genomic_DNA"/>
</dbReference>
<dbReference type="Proteomes" id="UP000558488">
    <property type="component" value="Unassembled WGS sequence"/>
</dbReference>
<name>A0A7J7VV76_PIPKU</name>
<keyword evidence="3" id="KW-1185">Reference proteome</keyword>
<comment type="caution">
    <text evidence="2">The sequence shown here is derived from an EMBL/GenBank/DDBJ whole genome shotgun (WGS) entry which is preliminary data.</text>
</comment>
<protein>
    <submittedName>
        <fullName evidence="2">Uncharacterized protein</fullName>
    </submittedName>
</protein>
<feature type="region of interest" description="Disordered" evidence="1">
    <location>
        <begin position="40"/>
        <end position="119"/>
    </location>
</feature>
<proteinExistence type="predicted"/>
<evidence type="ECO:0000313" key="2">
    <source>
        <dbReference type="EMBL" id="KAF6328999.1"/>
    </source>
</evidence>
<organism evidence="2 3">
    <name type="scientific">Pipistrellus kuhlii</name>
    <name type="common">Kuhl's pipistrelle</name>
    <dbReference type="NCBI Taxonomy" id="59472"/>
    <lineage>
        <taxon>Eukaryota</taxon>
        <taxon>Metazoa</taxon>
        <taxon>Chordata</taxon>
        <taxon>Craniata</taxon>
        <taxon>Vertebrata</taxon>
        <taxon>Euteleostomi</taxon>
        <taxon>Mammalia</taxon>
        <taxon>Eutheria</taxon>
        <taxon>Laurasiatheria</taxon>
        <taxon>Chiroptera</taxon>
        <taxon>Yangochiroptera</taxon>
        <taxon>Vespertilionidae</taxon>
        <taxon>Pipistrellus</taxon>
    </lineage>
</organism>
<feature type="region of interest" description="Disordered" evidence="1">
    <location>
        <begin position="192"/>
        <end position="212"/>
    </location>
</feature>
<reference evidence="2 3" key="1">
    <citation type="journal article" date="2020" name="Nature">
        <title>Six reference-quality genomes reveal evolution of bat adaptations.</title>
        <authorList>
            <person name="Jebb D."/>
            <person name="Huang Z."/>
            <person name="Pippel M."/>
            <person name="Hughes G.M."/>
            <person name="Lavrichenko K."/>
            <person name="Devanna P."/>
            <person name="Winkler S."/>
            <person name="Jermiin L.S."/>
            <person name="Skirmuntt E.C."/>
            <person name="Katzourakis A."/>
            <person name="Burkitt-Gray L."/>
            <person name="Ray D.A."/>
            <person name="Sullivan K.A.M."/>
            <person name="Roscito J.G."/>
            <person name="Kirilenko B.M."/>
            <person name="Davalos L.M."/>
            <person name="Corthals A.P."/>
            <person name="Power M.L."/>
            <person name="Jones G."/>
            <person name="Ransome R.D."/>
            <person name="Dechmann D.K.N."/>
            <person name="Locatelli A.G."/>
            <person name="Puechmaille S.J."/>
            <person name="Fedrigo O."/>
            <person name="Jarvis E.D."/>
            <person name="Hiller M."/>
            <person name="Vernes S.C."/>
            <person name="Myers E.W."/>
            <person name="Teeling E.C."/>
        </authorList>
    </citation>
    <scope>NUCLEOTIDE SEQUENCE [LARGE SCALE GENOMIC DNA]</scope>
    <source>
        <strain evidence="2">MPipKuh1</strain>
        <tissue evidence="2">Flight muscle</tissue>
    </source>
</reference>
<evidence type="ECO:0000256" key="1">
    <source>
        <dbReference type="SAM" id="MobiDB-lite"/>
    </source>
</evidence>
<evidence type="ECO:0000313" key="3">
    <source>
        <dbReference type="Proteomes" id="UP000558488"/>
    </source>
</evidence>
<sequence>MQGGGLRCEGRFCRGQCGKCLEIAEDRPCPFHTKPGLSYNTSQIASPGARPSGTPGSPPHATVFPPGVRSGTAPWGPQRLSAPLSSGREVNPPDGCAQGDQHDLGFGVRRPRTATPSQGWQARGYAAQVCVLHSKVGSSQDGLQAVTGGRQEPETAGLVGRCWVGVRGARLRCPAKGWRILCPKKWVQHKTRSRWGEGGGGPGQAVRPTLAP</sequence>
<dbReference type="AlphaFoldDB" id="A0A7J7VV76"/>
<gene>
    <name evidence="2" type="ORF">mPipKuh1_008317</name>
</gene>
<accession>A0A7J7VV76</accession>